<name>A0A830D803_9LAMI</name>
<gene>
    <name evidence="3" type="ORF">PHJA_002733900</name>
</gene>
<feature type="region of interest" description="Disordered" evidence="2">
    <location>
        <begin position="406"/>
        <end position="434"/>
    </location>
</feature>
<evidence type="ECO:0000313" key="3">
    <source>
        <dbReference type="EMBL" id="GFQ05899.1"/>
    </source>
</evidence>
<reference evidence="3" key="1">
    <citation type="submission" date="2020-07" db="EMBL/GenBank/DDBJ databases">
        <title>Ethylene signaling mediates host invasion by parasitic plants.</title>
        <authorList>
            <person name="Yoshida S."/>
        </authorList>
    </citation>
    <scope>NUCLEOTIDE SEQUENCE</scope>
    <source>
        <strain evidence="3">Okayama</strain>
    </source>
</reference>
<comment type="caution">
    <text evidence="3">The sequence shown here is derived from an EMBL/GenBank/DDBJ whole genome shotgun (WGS) entry which is preliminary data.</text>
</comment>
<organism evidence="3 4">
    <name type="scientific">Phtheirospermum japonicum</name>
    <dbReference type="NCBI Taxonomy" id="374723"/>
    <lineage>
        <taxon>Eukaryota</taxon>
        <taxon>Viridiplantae</taxon>
        <taxon>Streptophyta</taxon>
        <taxon>Embryophyta</taxon>
        <taxon>Tracheophyta</taxon>
        <taxon>Spermatophyta</taxon>
        <taxon>Magnoliopsida</taxon>
        <taxon>eudicotyledons</taxon>
        <taxon>Gunneridae</taxon>
        <taxon>Pentapetalae</taxon>
        <taxon>asterids</taxon>
        <taxon>lamiids</taxon>
        <taxon>Lamiales</taxon>
        <taxon>Orobanchaceae</taxon>
        <taxon>Orobanchaceae incertae sedis</taxon>
        <taxon>Phtheirospermum</taxon>
    </lineage>
</organism>
<protein>
    <submittedName>
        <fullName evidence="3">Uncharacterized protein</fullName>
    </submittedName>
</protein>
<dbReference type="PANTHER" id="PTHR31071">
    <property type="entry name" value="GB|AAF24581.1"/>
    <property type="match status" value="1"/>
</dbReference>
<feature type="compositionally biased region" description="Basic and acidic residues" evidence="2">
    <location>
        <begin position="1"/>
        <end position="12"/>
    </location>
</feature>
<evidence type="ECO:0000313" key="4">
    <source>
        <dbReference type="Proteomes" id="UP000653305"/>
    </source>
</evidence>
<dbReference type="OrthoDB" id="691984at2759"/>
<sequence length="487" mass="55742">MPRRNVDDEKNGKVRKRGCLSPSSSSLSSLLQNHQLKRAFLVGKKRGSTTPVPMWKMMSSSKSPFMENYEFVAGKNGERSEDVSVSARKLAAILWEINGVPSPGVKNGILEDKISEVGNFSKDRILDSCNLSSLSDPFCGNVSERMDPINFGSHRRKTATGFQKLQQADCNLGIATSAHNFLVQVDQMKNPRKRVCELKNQLNYVHNDLTSSKQLLKALIRVCNLNQLQLNSTSLSLIAALKIELNRAHTRVDNLIQGHNEISKELETEKKLMRRTEKRNEKLERELAETKVTLSREKKAREITELVCDELARGVGEDKAEVEKLTRKSERVRREIEKEREMFRLADLLREERVRMKLSEAKFVFEEKNALVEKLKNELGAYLKPEKKVEENGKVNEIEKYWRPGSCQKRDDEKNGDVEEKEDESDGSDLHSIELNADDIRKGLCELITSQALKRDDDEMERDKMIKDLRDHIVSCSRRVNSQELDS</sequence>
<evidence type="ECO:0000256" key="1">
    <source>
        <dbReference type="SAM" id="Coils"/>
    </source>
</evidence>
<accession>A0A830D803</accession>
<dbReference type="PANTHER" id="PTHR31071:SF16">
    <property type="entry name" value="MYB-LIKE PROTEIN Z ISOFORM X1"/>
    <property type="match status" value="1"/>
</dbReference>
<evidence type="ECO:0000256" key="2">
    <source>
        <dbReference type="SAM" id="MobiDB-lite"/>
    </source>
</evidence>
<feature type="coiled-coil region" evidence="1">
    <location>
        <begin position="259"/>
        <end position="342"/>
    </location>
</feature>
<dbReference type="InterPro" id="IPR043424">
    <property type="entry name" value="BLT-like"/>
</dbReference>
<feature type="region of interest" description="Disordered" evidence="2">
    <location>
        <begin position="1"/>
        <end position="26"/>
    </location>
</feature>
<keyword evidence="1" id="KW-0175">Coiled coil</keyword>
<dbReference type="AlphaFoldDB" id="A0A830D803"/>
<keyword evidence="4" id="KW-1185">Reference proteome</keyword>
<dbReference type="EMBL" id="BMAC01001130">
    <property type="protein sequence ID" value="GFQ05899.1"/>
    <property type="molecule type" value="Genomic_DNA"/>
</dbReference>
<proteinExistence type="predicted"/>
<feature type="compositionally biased region" description="Basic and acidic residues" evidence="2">
    <location>
        <begin position="406"/>
        <end position="418"/>
    </location>
</feature>
<dbReference type="Proteomes" id="UP000653305">
    <property type="component" value="Unassembled WGS sequence"/>
</dbReference>